<keyword evidence="4" id="KW-1185">Reference proteome</keyword>
<comment type="caution">
    <text evidence="3">The sequence shown here is derived from an EMBL/GenBank/DDBJ whole genome shotgun (WGS) entry which is preliminary data.</text>
</comment>
<name>A0ABW1DD36_9ACTN</name>
<dbReference type="RefSeq" id="WP_379524164.1">
    <property type="nucleotide sequence ID" value="NZ_JBHSPA010000115.1"/>
</dbReference>
<dbReference type="EMBL" id="JBHSPA010000115">
    <property type="protein sequence ID" value="MFC5834753.1"/>
    <property type="molecule type" value="Genomic_DNA"/>
</dbReference>
<dbReference type="Gene3D" id="3.40.50.10190">
    <property type="entry name" value="BRCT domain"/>
    <property type="match status" value="1"/>
</dbReference>
<protein>
    <submittedName>
        <fullName evidence="3">BRCT domain-containing protein</fullName>
    </submittedName>
</protein>
<dbReference type="InterPro" id="IPR036420">
    <property type="entry name" value="BRCT_dom_sf"/>
</dbReference>
<accession>A0ABW1DD36</accession>
<dbReference type="SUPFAM" id="SSF52113">
    <property type="entry name" value="BRCT domain"/>
    <property type="match status" value="1"/>
</dbReference>
<organism evidence="3 4">
    <name type="scientific">Nonomuraea insulae</name>
    <dbReference type="NCBI Taxonomy" id="1616787"/>
    <lineage>
        <taxon>Bacteria</taxon>
        <taxon>Bacillati</taxon>
        <taxon>Actinomycetota</taxon>
        <taxon>Actinomycetes</taxon>
        <taxon>Streptosporangiales</taxon>
        <taxon>Streptosporangiaceae</taxon>
        <taxon>Nonomuraea</taxon>
    </lineage>
</organism>
<dbReference type="Proteomes" id="UP001596058">
    <property type="component" value="Unassembled WGS sequence"/>
</dbReference>
<dbReference type="Pfam" id="PF00533">
    <property type="entry name" value="BRCT"/>
    <property type="match status" value="1"/>
</dbReference>
<evidence type="ECO:0000259" key="2">
    <source>
        <dbReference type="Pfam" id="PF00533"/>
    </source>
</evidence>
<feature type="domain" description="BRCT" evidence="2">
    <location>
        <begin position="9"/>
        <end position="49"/>
    </location>
</feature>
<evidence type="ECO:0000313" key="3">
    <source>
        <dbReference type="EMBL" id="MFC5834753.1"/>
    </source>
</evidence>
<feature type="region of interest" description="Disordered" evidence="1">
    <location>
        <begin position="52"/>
        <end position="75"/>
    </location>
</feature>
<dbReference type="InterPro" id="IPR001357">
    <property type="entry name" value="BRCT_dom"/>
</dbReference>
<sequence length="123" mass="12684">MIIEGCWIVPAGRFSRMSKDEAKRDLEALGAKVTASVSAKTDLVFAGAKSGAKAGRGRGAVGCRGGSGGGSSRNYRTPAAALQVRHVSAENTIHERYFGNRTAAQGCSPLLPPVAASDSLCAY</sequence>
<feature type="compositionally biased region" description="Gly residues" evidence="1">
    <location>
        <begin position="57"/>
        <end position="71"/>
    </location>
</feature>
<evidence type="ECO:0000256" key="1">
    <source>
        <dbReference type="SAM" id="MobiDB-lite"/>
    </source>
</evidence>
<reference evidence="4" key="1">
    <citation type="journal article" date="2019" name="Int. J. Syst. Evol. Microbiol.">
        <title>The Global Catalogue of Microorganisms (GCM) 10K type strain sequencing project: providing services to taxonomists for standard genome sequencing and annotation.</title>
        <authorList>
            <consortium name="The Broad Institute Genomics Platform"/>
            <consortium name="The Broad Institute Genome Sequencing Center for Infectious Disease"/>
            <person name="Wu L."/>
            <person name="Ma J."/>
        </authorList>
    </citation>
    <scope>NUCLEOTIDE SEQUENCE [LARGE SCALE GENOMIC DNA]</scope>
    <source>
        <strain evidence="4">CCUG 53903</strain>
    </source>
</reference>
<proteinExistence type="predicted"/>
<gene>
    <name evidence="3" type="ORF">ACFPZ3_63855</name>
</gene>
<evidence type="ECO:0000313" key="4">
    <source>
        <dbReference type="Proteomes" id="UP001596058"/>
    </source>
</evidence>